<accession>A0A0X3Q6A1</accession>
<evidence type="ECO:0000313" key="1">
    <source>
        <dbReference type="EMBL" id="JAP58970.1"/>
    </source>
</evidence>
<gene>
    <name evidence="1" type="ORF">TR125997</name>
</gene>
<dbReference type="EMBL" id="GEEE01004255">
    <property type="protein sequence ID" value="JAP58970.1"/>
    <property type="molecule type" value="Transcribed_RNA"/>
</dbReference>
<organism evidence="1">
    <name type="scientific">Schistocephalus solidus</name>
    <name type="common">Tapeworm</name>
    <dbReference type="NCBI Taxonomy" id="70667"/>
    <lineage>
        <taxon>Eukaryota</taxon>
        <taxon>Metazoa</taxon>
        <taxon>Spiralia</taxon>
        <taxon>Lophotrochozoa</taxon>
        <taxon>Platyhelminthes</taxon>
        <taxon>Cestoda</taxon>
        <taxon>Eucestoda</taxon>
        <taxon>Diphyllobothriidea</taxon>
        <taxon>Diphyllobothriidae</taxon>
        <taxon>Schistocephalus</taxon>
    </lineage>
</organism>
<reference evidence="1" key="1">
    <citation type="submission" date="2016-01" db="EMBL/GenBank/DDBJ databases">
        <title>Reference transcriptome for the parasite Schistocephalus solidus: insights into the molecular evolution of parasitism.</title>
        <authorList>
            <person name="Hebert F.O."/>
            <person name="Grambauer S."/>
            <person name="Barber I."/>
            <person name="Landry C.R."/>
            <person name="Aubin-Horth N."/>
        </authorList>
    </citation>
    <scope>NUCLEOTIDE SEQUENCE</scope>
</reference>
<dbReference type="AlphaFoldDB" id="A0A0X3Q6A1"/>
<proteinExistence type="predicted"/>
<protein>
    <submittedName>
        <fullName evidence="1">Uncharacterized protein</fullName>
    </submittedName>
</protein>
<name>A0A0X3Q6A1_SCHSO</name>
<sequence>MQLDGQLHVKALYTAHNHPCIRKFLSAYAKFRRLDREKEKGVAGLISQLQPSTRRFKVYFQSKHTLYELIDRSLCHKLCSERSGKYAQEALSVRFRCKWREQYPT</sequence>